<sequence>MDKEKLIKNLGIIEKHLAKNEKWLNKPEEKIRTFEKEMVEWNSRFMKTINEIESWMKELEKRME</sequence>
<comment type="caution">
    <text evidence="1">The sequence shown here is derived from an EMBL/GenBank/DDBJ whole genome shotgun (WGS) entry which is preliminary data.</text>
</comment>
<accession>A0A916RWY2</accession>
<reference evidence="1" key="2">
    <citation type="submission" date="2020-09" db="EMBL/GenBank/DDBJ databases">
        <authorList>
            <person name="Sun Q."/>
            <person name="Zhou Y."/>
        </authorList>
    </citation>
    <scope>NUCLEOTIDE SEQUENCE</scope>
    <source>
        <strain evidence="1">CGMCC 1.12408</strain>
    </source>
</reference>
<gene>
    <name evidence="1" type="ORF">GCM10008025_17430</name>
</gene>
<dbReference type="AlphaFoldDB" id="A0A916RWY2"/>
<proteinExistence type="predicted"/>
<reference evidence="1" key="1">
    <citation type="journal article" date="2014" name="Int. J. Syst. Evol. Microbiol.">
        <title>Complete genome sequence of Corynebacterium casei LMG S-19264T (=DSM 44701T), isolated from a smear-ripened cheese.</title>
        <authorList>
            <consortium name="US DOE Joint Genome Institute (JGI-PGF)"/>
            <person name="Walter F."/>
            <person name="Albersmeier A."/>
            <person name="Kalinowski J."/>
            <person name="Ruckert C."/>
        </authorList>
    </citation>
    <scope>NUCLEOTIDE SEQUENCE</scope>
    <source>
        <strain evidence="1">CGMCC 1.12408</strain>
    </source>
</reference>
<keyword evidence="2" id="KW-1185">Reference proteome</keyword>
<protein>
    <submittedName>
        <fullName evidence="1">Uncharacterized protein</fullName>
    </submittedName>
</protein>
<dbReference type="Proteomes" id="UP000613512">
    <property type="component" value="Unassembled WGS sequence"/>
</dbReference>
<dbReference type="EMBL" id="BMEY01000007">
    <property type="protein sequence ID" value="GGA74182.1"/>
    <property type="molecule type" value="Genomic_DNA"/>
</dbReference>
<evidence type="ECO:0000313" key="1">
    <source>
        <dbReference type="EMBL" id="GGA74182.1"/>
    </source>
</evidence>
<evidence type="ECO:0000313" key="2">
    <source>
        <dbReference type="Proteomes" id="UP000613512"/>
    </source>
</evidence>
<name>A0A916RWY2_9BACI</name>
<organism evidence="1 2">
    <name type="scientific">Ornithinibacillus halotolerans</name>
    <dbReference type="NCBI Taxonomy" id="1274357"/>
    <lineage>
        <taxon>Bacteria</taxon>
        <taxon>Bacillati</taxon>
        <taxon>Bacillota</taxon>
        <taxon>Bacilli</taxon>
        <taxon>Bacillales</taxon>
        <taxon>Bacillaceae</taxon>
        <taxon>Ornithinibacillus</taxon>
    </lineage>
</organism>
<dbReference type="RefSeq" id="WP_188384302.1">
    <property type="nucleotide sequence ID" value="NZ_BMEY01000007.1"/>
</dbReference>